<evidence type="ECO:0000256" key="1">
    <source>
        <dbReference type="ARBA" id="ARBA00008542"/>
    </source>
</evidence>
<dbReference type="PANTHER" id="PTHR42733">
    <property type="entry name" value="DJ-1 PROTEIN"/>
    <property type="match status" value="1"/>
</dbReference>
<protein>
    <submittedName>
        <fullName evidence="3">Type 1 glutamine amidotransferase</fullName>
    </submittedName>
</protein>
<evidence type="ECO:0000313" key="4">
    <source>
        <dbReference type="Proteomes" id="UP000831532"/>
    </source>
</evidence>
<dbReference type="InterPro" id="IPR029062">
    <property type="entry name" value="Class_I_gatase-like"/>
</dbReference>
<accession>A0ABY4A0Y1</accession>
<dbReference type="RefSeq" id="WP_243488950.1">
    <property type="nucleotide sequence ID" value="NZ_CP063361.1"/>
</dbReference>
<proteinExistence type="inferred from homology"/>
<dbReference type="InterPro" id="IPR002818">
    <property type="entry name" value="DJ-1/PfpI"/>
</dbReference>
<dbReference type="EMBL" id="CP063361">
    <property type="protein sequence ID" value="UOD27729.1"/>
    <property type="molecule type" value="Genomic_DNA"/>
</dbReference>
<evidence type="ECO:0000259" key="2">
    <source>
        <dbReference type="Pfam" id="PF01965"/>
    </source>
</evidence>
<sequence>MEQNNGQALKGKRVAVLMTDGVEQIEYTSPRSFLEEHGATVTLISPKAKGEKVQGFNHADKGDSFEVELHIAQASPRDFDALLLPGGVSNPDALRLDKASIGFIRAFGAEEKPIAAICHGPWTLIDAGIAKAKHMTSWPSLQNDLRNAGAEWTDEEVVIDGRLITSRKPDDLPAFNKALRDSLAIDPATADRGLSS</sequence>
<feature type="domain" description="DJ-1/PfpI" evidence="2">
    <location>
        <begin position="12"/>
        <end position="179"/>
    </location>
</feature>
<dbReference type="PROSITE" id="PS51276">
    <property type="entry name" value="PEPTIDASE_C56_PFPI"/>
    <property type="match status" value="1"/>
</dbReference>
<name>A0ABY4A0Y1_9BURK</name>
<reference evidence="3 4" key="1">
    <citation type="submission" date="2020-10" db="EMBL/GenBank/DDBJ databases">
        <title>Genome analysis of Massilia species.</title>
        <authorList>
            <person name="Jung D.-H."/>
        </authorList>
    </citation>
    <scope>NUCLEOTIDE SEQUENCE [LARGE SCALE GENOMIC DNA]</scope>
    <source>
        <strain evidence="4">sipir</strain>
    </source>
</reference>
<keyword evidence="3" id="KW-0315">Glutamine amidotransferase</keyword>
<dbReference type="Pfam" id="PF01965">
    <property type="entry name" value="DJ-1_PfpI"/>
    <property type="match status" value="1"/>
</dbReference>
<comment type="similarity">
    <text evidence="1">Belongs to the peptidase C56 family.</text>
</comment>
<dbReference type="SUPFAM" id="SSF52317">
    <property type="entry name" value="Class I glutamine amidotransferase-like"/>
    <property type="match status" value="1"/>
</dbReference>
<dbReference type="CDD" id="cd03134">
    <property type="entry name" value="GATase1_PfpI_like"/>
    <property type="match status" value="1"/>
</dbReference>
<keyword evidence="4" id="KW-1185">Reference proteome</keyword>
<dbReference type="Proteomes" id="UP000831532">
    <property type="component" value="Chromosome"/>
</dbReference>
<dbReference type="Gene3D" id="3.40.50.880">
    <property type="match status" value="1"/>
</dbReference>
<organism evidence="3 4">
    <name type="scientific">Massilia violaceinigra</name>
    <dbReference type="NCBI Taxonomy" id="2045208"/>
    <lineage>
        <taxon>Bacteria</taxon>
        <taxon>Pseudomonadati</taxon>
        <taxon>Pseudomonadota</taxon>
        <taxon>Betaproteobacteria</taxon>
        <taxon>Burkholderiales</taxon>
        <taxon>Oxalobacteraceae</taxon>
        <taxon>Telluria group</taxon>
        <taxon>Massilia</taxon>
    </lineage>
</organism>
<gene>
    <name evidence="3" type="ORF">INH39_19735</name>
</gene>
<dbReference type="InterPro" id="IPR006286">
    <property type="entry name" value="C56_PfpI-like"/>
</dbReference>
<dbReference type="PANTHER" id="PTHR42733:SF2">
    <property type="entry name" value="DJ-1_THIJ_PFPI FAMILY PROTEIN"/>
    <property type="match status" value="1"/>
</dbReference>
<dbReference type="NCBIfam" id="TIGR01382">
    <property type="entry name" value="PfpI"/>
    <property type="match status" value="1"/>
</dbReference>
<evidence type="ECO:0000313" key="3">
    <source>
        <dbReference type="EMBL" id="UOD27729.1"/>
    </source>
</evidence>